<reference evidence="2 3" key="1">
    <citation type="submission" date="2014-09" db="EMBL/GenBank/DDBJ databases">
        <title>Draft genome of Bradyrhizobium japonicum Is-34.</title>
        <authorList>
            <person name="Tsurumaru H."/>
            <person name="Yamakawa T."/>
            <person name="Hashimoto S."/>
            <person name="Okizaki K."/>
            <person name="Kanesaki Y."/>
            <person name="Yoshikawa H."/>
            <person name="Yajima S."/>
        </authorList>
    </citation>
    <scope>NUCLEOTIDE SEQUENCE [LARGE SCALE GENOMIC DNA]</scope>
    <source>
        <strain evidence="2 3">Is-34</strain>
    </source>
</reference>
<evidence type="ECO:0000256" key="1">
    <source>
        <dbReference type="SAM" id="MobiDB-lite"/>
    </source>
</evidence>
<dbReference type="Proteomes" id="UP000030377">
    <property type="component" value="Unassembled WGS sequence"/>
</dbReference>
<comment type="caution">
    <text evidence="2">The sequence shown here is derived from an EMBL/GenBank/DDBJ whole genome shotgun (WGS) entry which is preliminary data.</text>
</comment>
<feature type="region of interest" description="Disordered" evidence="1">
    <location>
        <begin position="433"/>
        <end position="452"/>
    </location>
</feature>
<accession>A0A0A3XMC0</accession>
<sequence>MLRRIPAVKWAFTRLRPLPHGGSIDVAPIAGSDSPATVAEIAEAVPAPDSISTSPQRSDSKIAVAAPVAEEGAAISVIPESPSAAPTDISVADNSSLEAPTEVESVVVEEVSVSSVEVESAAVDAPELVSSDPPAEPETSVAPVVVEETPVPVAEIESEPVDAAELVGSDPSAELPVNAEPVFVEEVRLSPVEAESRQANVSEPVICNDPSPEHPTEVEPVVAEETLVSSIDIEIAPVDAPVLVVNDDTSDVADDGPTVVEEPCVALGDSDVSAEEVSESGIDSAAFPVVAMEIEPVPVNDLAPIAAEDFSADTASVVTHVAPEPALESPAPVIPSAPKTRAKVVEPVDRATLIRQRWTETGIRMWNPRLHGAGDATLNIQGRVELLPPAPGETMPRYDKLEFRMLGGQIVCEGVVVEAPASAGHRNFTRLAEPRNADRTREPLRERQAALA</sequence>
<gene>
    <name evidence="2" type="ORF">MA20_34285</name>
</gene>
<dbReference type="EMBL" id="JRPN01000025">
    <property type="protein sequence ID" value="KGT75517.1"/>
    <property type="molecule type" value="Genomic_DNA"/>
</dbReference>
<protein>
    <submittedName>
        <fullName evidence="2">Uncharacterized protein</fullName>
    </submittedName>
</protein>
<evidence type="ECO:0000313" key="3">
    <source>
        <dbReference type="Proteomes" id="UP000030377"/>
    </source>
</evidence>
<dbReference type="AlphaFoldDB" id="A0A0A3XMC0"/>
<dbReference type="STRING" id="375.BKD09_RS18150"/>
<dbReference type="RefSeq" id="WP_041959012.1">
    <property type="nucleotide sequence ID" value="NZ_JRPN01000025.1"/>
</dbReference>
<evidence type="ECO:0000313" key="2">
    <source>
        <dbReference type="EMBL" id="KGT75517.1"/>
    </source>
</evidence>
<name>A0A0A3XMC0_BRAJP</name>
<proteinExistence type="predicted"/>
<organism evidence="2 3">
    <name type="scientific">Bradyrhizobium japonicum</name>
    <dbReference type="NCBI Taxonomy" id="375"/>
    <lineage>
        <taxon>Bacteria</taxon>
        <taxon>Pseudomonadati</taxon>
        <taxon>Pseudomonadota</taxon>
        <taxon>Alphaproteobacteria</taxon>
        <taxon>Hyphomicrobiales</taxon>
        <taxon>Nitrobacteraceae</taxon>
        <taxon>Bradyrhizobium</taxon>
    </lineage>
</organism>